<gene>
    <name evidence="2" type="ORF">OCTVUL_1B028603</name>
</gene>
<dbReference type="InterPro" id="IPR015946">
    <property type="entry name" value="KH_dom-like_a/b"/>
</dbReference>
<organism evidence="2 3">
    <name type="scientific">Octopus vulgaris</name>
    <name type="common">Common octopus</name>
    <dbReference type="NCBI Taxonomy" id="6645"/>
    <lineage>
        <taxon>Eukaryota</taxon>
        <taxon>Metazoa</taxon>
        <taxon>Spiralia</taxon>
        <taxon>Lophotrochozoa</taxon>
        <taxon>Mollusca</taxon>
        <taxon>Cephalopoda</taxon>
        <taxon>Coleoidea</taxon>
        <taxon>Octopodiformes</taxon>
        <taxon>Octopoda</taxon>
        <taxon>Incirrata</taxon>
        <taxon>Octopodidae</taxon>
        <taxon>Octopus</taxon>
    </lineage>
</organism>
<accession>A0AA36EXX5</accession>
<feature type="region of interest" description="Disordered" evidence="1">
    <location>
        <begin position="307"/>
        <end position="326"/>
    </location>
</feature>
<dbReference type="Pfam" id="PF02033">
    <property type="entry name" value="RBFA"/>
    <property type="match status" value="1"/>
</dbReference>
<evidence type="ECO:0000313" key="2">
    <source>
        <dbReference type="EMBL" id="CAI9716033.1"/>
    </source>
</evidence>
<dbReference type="SUPFAM" id="SSF89919">
    <property type="entry name" value="Ribosome-binding factor A, RbfA"/>
    <property type="match status" value="1"/>
</dbReference>
<proteinExistence type="predicted"/>
<dbReference type="PANTHER" id="PTHR14725:SF0">
    <property type="entry name" value="RIBOSOME-BINDING FACTOR A, MITOCHONDRIAL-RELATED"/>
    <property type="match status" value="1"/>
</dbReference>
<reference evidence="2" key="1">
    <citation type="submission" date="2023-08" db="EMBL/GenBank/DDBJ databases">
        <authorList>
            <person name="Alioto T."/>
            <person name="Alioto T."/>
            <person name="Gomez Garrido J."/>
        </authorList>
    </citation>
    <scope>NUCLEOTIDE SEQUENCE</scope>
</reference>
<dbReference type="InterPro" id="IPR039212">
    <property type="entry name" value="RBFA_mitochondrial"/>
</dbReference>
<protein>
    <submittedName>
        <fullName evidence="2">Ribosome-binding factor A, mitochondrial</fullName>
    </submittedName>
</protein>
<dbReference type="Gene3D" id="3.30.300.20">
    <property type="match status" value="1"/>
</dbReference>
<keyword evidence="3" id="KW-1185">Reference proteome</keyword>
<dbReference type="AlphaFoldDB" id="A0AA36EXX5"/>
<dbReference type="GO" id="GO:0006364">
    <property type="term" value="P:rRNA processing"/>
    <property type="evidence" value="ECO:0007669"/>
    <property type="project" value="InterPro"/>
</dbReference>
<feature type="region of interest" description="Disordered" evidence="1">
    <location>
        <begin position="211"/>
        <end position="241"/>
    </location>
</feature>
<dbReference type="InterPro" id="IPR023799">
    <property type="entry name" value="RbfA_dom_sf"/>
</dbReference>
<dbReference type="InterPro" id="IPR000238">
    <property type="entry name" value="RbfA"/>
</dbReference>
<feature type="compositionally biased region" description="Polar residues" evidence="1">
    <location>
        <begin position="221"/>
        <end position="232"/>
    </location>
</feature>
<evidence type="ECO:0000313" key="3">
    <source>
        <dbReference type="Proteomes" id="UP001162480"/>
    </source>
</evidence>
<feature type="compositionally biased region" description="Basic and acidic residues" evidence="1">
    <location>
        <begin position="316"/>
        <end position="326"/>
    </location>
</feature>
<sequence length="326" mass="37776">MSFFVRSCIRRISVQTSKGIHFSCVHRDLMKSKTLQKMINKGGKRKKTIHYSMNIPNVFGPAKKKINPVRQKRLEQISKVFYHYISDLIEFDHENINENVEISKVKIDNDFTAVTVYWVATGTEKDDIIQEMLTKKSYSIRQRLIDYHLVGTVPPIVFVPDTSSVNYEKILKLLKEADMGTDFKSTSDCDFLKSEPKVILKDTQKPLQNQIDDNDLEVKYDSNTATTEKTPVSDSSEDSDEISSSITTQFTYQVYDLNYTRLINKVKRQTEPSKFAFVENDIKKAKIPDEKFLKGLLRQKNTSDKKLSEYTVDQYMSEHSEENETD</sequence>
<dbReference type="Proteomes" id="UP001162480">
    <property type="component" value="Chromosome 1"/>
</dbReference>
<name>A0AA36EXX5_OCTVU</name>
<dbReference type="EMBL" id="OX597814">
    <property type="protein sequence ID" value="CAI9716033.1"/>
    <property type="molecule type" value="Genomic_DNA"/>
</dbReference>
<evidence type="ECO:0000256" key="1">
    <source>
        <dbReference type="SAM" id="MobiDB-lite"/>
    </source>
</evidence>
<dbReference type="PANTHER" id="PTHR14725">
    <property type="entry name" value="RIBOSOME-BINDING FACTOR A, MITOCHONDRIAL-RELATED"/>
    <property type="match status" value="1"/>
</dbReference>